<dbReference type="EMBL" id="AWFK01000008">
    <property type="protein sequence ID" value="KOA49545.1"/>
    <property type="molecule type" value="Genomic_DNA"/>
</dbReference>
<reference evidence="1 2" key="1">
    <citation type="journal article" date="2015" name="Int J Genomics">
        <title>Comparative Genomics Revealed Genetic Diversity and Species/Strain-Level Differences in Carbohydrate Metabolism of Three Probiotic Bifidobacterial Species.</title>
        <authorList>
            <person name="Odamaki T."/>
            <person name="Horigome A."/>
            <person name="Sugahara H."/>
            <person name="Hashikura N."/>
            <person name="Minami J."/>
            <person name="Xiao J.Z."/>
            <person name="Abe F."/>
        </authorList>
    </citation>
    <scope>NUCLEOTIDE SEQUENCE [LARGE SCALE GENOMIC DNA]</scope>
    <source>
        <strain evidence="1 2">MCC 0483</strain>
    </source>
</reference>
<comment type="caution">
    <text evidence="1">The sequence shown here is derived from an EMBL/GenBank/DDBJ whole genome shotgun (WGS) entry which is preliminary data.</text>
</comment>
<protein>
    <submittedName>
        <fullName evidence="1">Uncharacterized protein</fullName>
    </submittedName>
</protein>
<sequence length="140" mass="16407">MDTIHSMLILMPIHRDMRPAWLMYDDPDWDSPLFPNMTIRPDMDTATRAEHLIRLCQPLTGRDTVTLTRLGDTPPVVKPCPEHDGQPRRYLYDWWRLDTPVRRVPSGWRLFTLPDMIADDRLMHVNHDAIGLAVQHGWIC</sequence>
<proteinExistence type="predicted"/>
<organism evidence="1 2">
    <name type="scientific">Bifidobacterium animalis subsp. animalis MCC 0483</name>
    <dbReference type="NCBI Taxonomy" id="1365955"/>
    <lineage>
        <taxon>Bacteria</taxon>
        <taxon>Bacillati</taxon>
        <taxon>Actinomycetota</taxon>
        <taxon>Actinomycetes</taxon>
        <taxon>Bifidobacteriales</taxon>
        <taxon>Bifidobacteriaceae</taxon>
        <taxon>Bifidobacterium</taxon>
    </lineage>
</organism>
<dbReference type="AlphaFoldDB" id="A0AB34T9J1"/>
<dbReference type="Proteomes" id="UP000037239">
    <property type="component" value="Unassembled WGS sequence"/>
</dbReference>
<evidence type="ECO:0000313" key="1">
    <source>
        <dbReference type="EMBL" id="KOA49545.1"/>
    </source>
</evidence>
<dbReference type="RefSeq" id="WP_052826365.1">
    <property type="nucleotide sequence ID" value="NZ_AWFK01000008.1"/>
</dbReference>
<accession>A0AB34T9J1</accession>
<name>A0AB34T9J1_9BIFI</name>
<gene>
    <name evidence="1" type="ORF">BAAM0483_05215</name>
</gene>
<evidence type="ECO:0000313" key="2">
    <source>
        <dbReference type="Proteomes" id="UP000037239"/>
    </source>
</evidence>